<accession>A0A936F399</accession>
<reference evidence="9 10" key="1">
    <citation type="submission" date="2020-10" db="EMBL/GenBank/DDBJ databases">
        <title>Connecting structure to function with the recovery of over 1000 high-quality activated sludge metagenome-assembled genomes encoding full-length rRNA genes using long-read sequencing.</title>
        <authorList>
            <person name="Singleton C.M."/>
            <person name="Petriglieri F."/>
            <person name="Kristensen J.M."/>
            <person name="Kirkegaard R.H."/>
            <person name="Michaelsen T.Y."/>
            <person name="Andersen M.H."/>
            <person name="Karst S.M."/>
            <person name="Dueholm M.S."/>
            <person name="Nielsen P.H."/>
            <person name="Albertsen M."/>
        </authorList>
    </citation>
    <scope>NUCLEOTIDE SEQUENCE [LARGE SCALE GENOMIC DNA]</scope>
    <source>
        <strain evidence="9">OdNE_18-Q3-R46-58_MAXAC.008</strain>
    </source>
</reference>
<dbReference type="SMART" id="SM00631">
    <property type="entry name" value="Zn_pept"/>
    <property type="match status" value="1"/>
</dbReference>
<dbReference type="Gene3D" id="3.40.630.10">
    <property type="entry name" value="Zn peptidases"/>
    <property type="match status" value="1"/>
</dbReference>
<evidence type="ECO:0000256" key="3">
    <source>
        <dbReference type="ARBA" id="ARBA00022670"/>
    </source>
</evidence>
<dbReference type="AlphaFoldDB" id="A0A936F399"/>
<keyword evidence="7" id="KW-0732">Signal</keyword>
<feature type="domain" description="Peptidase M14" evidence="8">
    <location>
        <begin position="39"/>
        <end position="331"/>
    </location>
</feature>
<keyword evidence="4" id="KW-0378">Hydrolase</keyword>
<dbReference type="GO" id="GO:0008270">
    <property type="term" value="F:zinc ion binding"/>
    <property type="evidence" value="ECO:0007669"/>
    <property type="project" value="InterPro"/>
</dbReference>
<evidence type="ECO:0000256" key="6">
    <source>
        <dbReference type="ARBA" id="ARBA00023049"/>
    </source>
</evidence>
<dbReference type="GO" id="GO:0005615">
    <property type="term" value="C:extracellular space"/>
    <property type="evidence" value="ECO:0007669"/>
    <property type="project" value="TreeGrafter"/>
</dbReference>
<dbReference type="GO" id="GO:0004181">
    <property type="term" value="F:metallocarboxypeptidase activity"/>
    <property type="evidence" value="ECO:0007669"/>
    <property type="project" value="InterPro"/>
</dbReference>
<evidence type="ECO:0000313" key="10">
    <source>
        <dbReference type="Proteomes" id="UP000709959"/>
    </source>
</evidence>
<comment type="caution">
    <text evidence="9">The sequence shown here is derived from an EMBL/GenBank/DDBJ whole genome shotgun (WGS) entry which is preliminary data.</text>
</comment>
<dbReference type="Proteomes" id="UP000709959">
    <property type="component" value="Unassembled WGS sequence"/>
</dbReference>
<dbReference type="PANTHER" id="PTHR11705:SF143">
    <property type="entry name" value="SLL0236 PROTEIN"/>
    <property type="match status" value="1"/>
</dbReference>
<dbReference type="EMBL" id="JADKCH010000009">
    <property type="protein sequence ID" value="MBK8572860.1"/>
    <property type="molecule type" value="Genomic_DNA"/>
</dbReference>
<evidence type="ECO:0000256" key="2">
    <source>
        <dbReference type="ARBA" id="ARBA00005988"/>
    </source>
</evidence>
<evidence type="ECO:0000256" key="1">
    <source>
        <dbReference type="ARBA" id="ARBA00001947"/>
    </source>
</evidence>
<evidence type="ECO:0000256" key="5">
    <source>
        <dbReference type="ARBA" id="ARBA00022833"/>
    </source>
</evidence>
<evidence type="ECO:0000313" key="9">
    <source>
        <dbReference type="EMBL" id="MBK8572860.1"/>
    </source>
</evidence>
<name>A0A936F399_9BACT</name>
<comment type="similarity">
    <text evidence="2">Belongs to the peptidase M14 family.</text>
</comment>
<evidence type="ECO:0000256" key="4">
    <source>
        <dbReference type="ARBA" id="ARBA00022801"/>
    </source>
</evidence>
<evidence type="ECO:0000259" key="8">
    <source>
        <dbReference type="SMART" id="SM00631"/>
    </source>
</evidence>
<dbReference type="InterPro" id="IPR000834">
    <property type="entry name" value="Peptidase_M14"/>
</dbReference>
<dbReference type="SUPFAM" id="SSF53187">
    <property type="entry name" value="Zn-dependent exopeptidases"/>
    <property type="match status" value="1"/>
</dbReference>
<dbReference type="PANTHER" id="PTHR11705">
    <property type="entry name" value="PROTEASE FAMILY M14 CARBOXYPEPTIDASE A,B"/>
    <property type="match status" value="1"/>
</dbReference>
<dbReference type="SUPFAM" id="SSF52317">
    <property type="entry name" value="Class I glutamine amidotransferase-like"/>
    <property type="match status" value="1"/>
</dbReference>
<dbReference type="CDD" id="cd06240">
    <property type="entry name" value="M14-like"/>
    <property type="match status" value="1"/>
</dbReference>
<dbReference type="Gene3D" id="3.40.50.880">
    <property type="match status" value="1"/>
</dbReference>
<comment type="cofactor">
    <cofactor evidence="1">
        <name>Zn(2+)</name>
        <dbReference type="ChEBI" id="CHEBI:29105"/>
    </cofactor>
</comment>
<sequence length="847" mass="92509">MRRALPAALAVCLAVAPARAEVPNPSQFLKMPVGADRTLADYGQITSYFRALAAASPRVQVEELGRTTNGQPLIMAVISSESNLRDKARYQEIAKRLADPRGLSEAQVEALAKEGRAIVLVTCSIHASEIAASQMAMEWAHALATAQDAETRRRLDQVILLLMPSLNPDGQVMETEYYRKQLGTRYEGGRLPWLYHPYVGHDNNRDWYMLTQKESIAVNRMAYHQWFPQVWLDEHQMGATGPRMFVPPYANPVAAEIHPLVWRTVDLLGSTMSLRLEEAGKAGVAYGTMFDAYWPGGTKNTGWWKNVVGLLTEVASARLASPADIDATELSAGGKGLVEYKPQVNFPNPWKGGAWRLRDIMDYERIASDALLESCANLKSDLLRNRARMALASIQAGDPAVFYRLPLAQRDPVAAARLAHLMAENGAEVRVAGDGSYLLSTAQPLGRFVKEMLEPQRYPETRPAAGAPPMAPYDVAAWTLPMMMGVQVEKARLNEGQRSATRLLKAGDWPRGGITGSGAVAVLDRRSTAAAGLLNEVLKSEQATVALEAFEAEGKRFEAGSILLKAGSGLDNLASRHHVGLMTLSGKPKVKQATLKAPRVGLLKPWAVSMDEGWTRWILEQHGFAPRSLEPKAAQAGKLHEAFDVIVLPDVAKSLLLEGRRMEGDVRRFQEEVPPEYSGGLGKEGVKALKAFVEQGGTLVALSASSEFLIDELGLPVRNTLSGRSSEDFSCPGSILHMHFDGAHPVAYGLAAEGFGFMDGRLAFQTLPASPQNRRSVIASYPSDARDILASGWIKGAERLERKAAAVSLELGKGKVVLFGFRVQHRAQTEETFKLLFNALYWSAMGE</sequence>
<feature type="signal peptide" evidence="7">
    <location>
        <begin position="1"/>
        <end position="20"/>
    </location>
</feature>
<feature type="chain" id="PRO_5037281524" description="Peptidase M14 domain-containing protein" evidence="7">
    <location>
        <begin position="21"/>
        <end position="847"/>
    </location>
</feature>
<dbReference type="Pfam" id="PF00246">
    <property type="entry name" value="Peptidase_M14"/>
    <property type="match status" value="1"/>
</dbReference>
<proteinExistence type="inferred from homology"/>
<keyword evidence="6" id="KW-0482">Metalloprotease</keyword>
<protein>
    <recommendedName>
        <fullName evidence="8">Peptidase M14 domain-containing protein</fullName>
    </recommendedName>
</protein>
<evidence type="ECO:0000256" key="7">
    <source>
        <dbReference type="SAM" id="SignalP"/>
    </source>
</evidence>
<dbReference type="GO" id="GO:0006508">
    <property type="term" value="P:proteolysis"/>
    <property type="evidence" value="ECO:0007669"/>
    <property type="project" value="UniProtKB-KW"/>
</dbReference>
<dbReference type="InterPro" id="IPR029062">
    <property type="entry name" value="Class_I_gatase-like"/>
</dbReference>
<organism evidence="9 10">
    <name type="scientific">Candidatus Geothrix odensensis</name>
    <dbReference type="NCBI Taxonomy" id="2954440"/>
    <lineage>
        <taxon>Bacteria</taxon>
        <taxon>Pseudomonadati</taxon>
        <taxon>Acidobacteriota</taxon>
        <taxon>Holophagae</taxon>
        <taxon>Holophagales</taxon>
        <taxon>Holophagaceae</taxon>
        <taxon>Geothrix</taxon>
    </lineage>
</organism>
<keyword evidence="3" id="KW-0645">Protease</keyword>
<keyword evidence="5" id="KW-0862">Zinc</keyword>
<gene>
    <name evidence="9" type="ORF">IPN91_09490</name>
</gene>